<organism evidence="1">
    <name type="scientific">Renouxia sp</name>
    <dbReference type="NCBI Taxonomy" id="2485823"/>
    <lineage>
        <taxon>Eukaryota</taxon>
        <taxon>Rhodophyta</taxon>
        <taxon>Florideophyceae</taxon>
        <taxon>Corallinophycidae</taxon>
        <taxon>Rhodogorgonales</taxon>
        <taxon>Rhodogorgonaceae</taxon>
        <taxon>Renouxia</taxon>
    </lineage>
</organism>
<dbReference type="EMBL" id="MH281629">
    <property type="protein sequence ID" value="AYR06175.1"/>
    <property type="molecule type" value="Genomic_DNA"/>
</dbReference>
<keyword evidence="1" id="KW-0934">Plastid</keyword>
<dbReference type="AlphaFoldDB" id="A0A3G3MH72"/>
<name>A0A3G3MH72_9FLOR</name>
<evidence type="ECO:0000313" key="1">
    <source>
        <dbReference type="EMBL" id="AYR06175.1"/>
    </source>
</evidence>
<gene>
    <name evidence="1" type="primary">orf172</name>
</gene>
<protein>
    <submittedName>
        <fullName evidence="1">Uncharacterized protein</fullName>
    </submittedName>
</protein>
<dbReference type="InterPro" id="IPR021399">
    <property type="entry name" value="DUF3038"/>
</dbReference>
<reference evidence="1" key="1">
    <citation type="journal article" date="2018" name="Genome Biol. Evol.">
        <title>Mitochondrial and Plastid Genomes from Coralline Red Algae Provide Insights into the Incongruent Evolutionary Histories of Organelles.</title>
        <authorList>
            <person name="Lee J."/>
            <person name="Song H.J."/>
            <person name="In Park S."/>
            <person name="Lee Y.M."/>
            <person name="Jeong S.Y."/>
            <person name="Oh Cho T."/>
            <person name="Kim J.H."/>
            <person name="Choi H.G."/>
            <person name="Choi C.G."/>
            <person name="Nelson W.A."/>
            <person name="Fredericq S."/>
            <person name="Bhattacharya D."/>
            <person name="Su Yoon H."/>
        </authorList>
    </citation>
    <scope>NUCLEOTIDE SEQUENCE</scope>
</reference>
<accession>A0A3G3MH72</accession>
<proteinExistence type="predicted"/>
<geneLocation type="plastid" evidence="1"/>
<sequence>MKIKKKLIKEKIDILLISLESLDLYSFDDINKAESKSFKDLLNIFTIRQCNLLRDIETSAQCCFERSLLLINTIQQLVMKTHISRSINYILHDYCYSYKRNNRQNSSLLTKQYLNRFKYKYQKAYRYYQNKLINTKEKQLYNIAITHLYILHKACSREGLYILYKYIYVSTFLINF</sequence>
<dbReference type="Pfam" id="PF11237">
    <property type="entry name" value="DUF3038"/>
    <property type="match status" value="1"/>
</dbReference>